<name>A0ACC2UW35_9TREE</name>
<gene>
    <name evidence="1" type="ORF">QFC20_007743</name>
</gene>
<dbReference type="Proteomes" id="UP001230649">
    <property type="component" value="Unassembled WGS sequence"/>
</dbReference>
<comment type="caution">
    <text evidence="1">The sequence shown here is derived from an EMBL/GenBank/DDBJ whole genome shotgun (WGS) entry which is preliminary data.</text>
</comment>
<evidence type="ECO:0000313" key="1">
    <source>
        <dbReference type="EMBL" id="KAJ9091068.1"/>
    </source>
</evidence>
<dbReference type="EMBL" id="JASBWS010000213">
    <property type="protein sequence ID" value="KAJ9091068.1"/>
    <property type="molecule type" value="Genomic_DNA"/>
</dbReference>
<evidence type="ECO:0000313" key="2">
    <source>
        <dbReference type="Proteomes" id="UP001230649"/>
    </source>
</evidence>
<keyword evidence="2" id="KW-1185">Reference proteome</keyword>
<sequence>MKTPIKNAAKLTPAILKAKQSGAQGRFPGTLRTMEDDIRALGLDPAKFLGQDIGRGGATGLGNRNTGAGEARRGVKGETGVPDAERTEIDHKRENKAFEPAAEVIALDGDSDEGLNERMRGGRRTKGKVSAIAPTEEDVHPESADHVDAANAVQKESDKAVRNAAVDHAAVVRSKGMKRRAPSPGEGGVAGAEGHATPSEKNSDRVPKKRKDAYEIHGKVAHPANAARVDADPPLDRLLRVQRETWGNVAPSLNSPVKRGKGKIEEVVGRGEAVVYWMRMQDMRVVDNHALSLAANQAAHTGLPLVVLFVLTPGDYKAHDRSPRRIDFCLRNLRLLKKLLDAKNIPLIVDTYTDNRFHLPQHLLTDILPRLKATHVFGNIEYEVDELRRDTEVVKLGAAADGTGKVKAVFVHDRLAVAPGVLKSGKGTPYAVYSPWQRQWAAYLNNNPENLEEYPEPAPNPAAIRQHPVYGELFQDGRWNVPDEVGGFQCRDRELMDKLWPVGTDKALQVLDKFLHGQARHEHLGLVDPLQQHQDPDDSSSRIKDYASSRNSCDGNSSSRMSPYLASGIVSARMVLNKAKALTGGKLESGRDSGIGIDFYNHVLAFAPRVSMGRPFLEQFSDVQWETDENKLQAWKDGRTGFPIVDAAQRQANIMGWMHNRPRMICASFLVKDLMLDWRLGERFFMESFIDGDLAANNGGWQWCASTGTDPQPYFRIFNPKSQSETASPDGAYIRYWVPELRGVSDKAIHDPYGKLTKSEFEKLGYPKPIVDHAKSRARALFRYKNVGEREE</sequence>
<organism evidence="1 2">
    <name type="scientific">Naganishia adeliensis</name>
    <dbReference type="NCBI Taxonomy" id="92952"/>
    <lineage>
        <taxon>Eukaryota</taxon>
        <taxon>Fungi</taxon>
        <taxon>Dikarya</taxon>
        <taxon>Basidiomycota</taxon>
        <taxon>Agaricomycotina</taxon>
        <taxon>Tremellomycetes</taxon>
        <taxon>Filobasidiales</taxon>
        <taxon>Filobasidiaceae</taxon>
        <taxon>Naganishia</taxon>
    </lineage>
</organism>
<proteinExistence type="predicted"/>
<accession>A0ACC2UW35</accession>
<reference evidence="1" key="1">
    <citation type="submission" date="2023-04" db="EMBL/GenBank/DDBJ databases">
        <title>Draft Genome sequencing of Naganishia species isolated from polar environments using Oxford Nanopore Technology.</title>
        <authorList>
            <person name="Leo P."/>
            <person name="Venkateswaran K."/>
        </authorList>
    </citation>
    <scope>NUCLEOTIDE SEQUENCE</scope>
    <source>
        <strain evidence="1">MNA-CCFEE 5262</strain>
    </source>
</reference>
<protein>
    <submittedName>
        <fullName evidence="1">Uncharacterized protein</fullName>
    </submittedName>
</protein>